<evidence type="ECO:0008006" key="3">
    <source>
        <dbReference type="Google" id="ProtNLM"/>
    </source>
</evidence>
<sequence length="230" mass="24248">MTVAEAFAAELARGTEPELLPERLARACVAALPVDGAGLSHSFAPGRRLPLGAGDTDASVAERLQFALGDGPCLEAQRRRRPLSASAAELGDRWPVYAAQLQDRTPYRSVLALPVGGPLAAVTMLVLFATTPEVPDVPAGDLTATAELVGEVLAEAMSGGRYLVLGLPEWFHQPAVLARQRIWLAIGQLSTLTGTTNTAALAVLRARAFRLDLDLETAADRYLAGALSQD</sequence>
<organism evidence="1 2">
    <name type="scientific">Klenkia soli</name>
    <dbReference type="NCBI Taxonomy" id="1052260"/>
    <lineage>
        <taxon>Bacteria</taxon>
        <taxon>Bacillati</taxon>
        <taxon>Actinomycetota</taxon>
        <taxon>Actinomycetes</taxon>
        <taxon>Geodermatophilales</taxon>
        <taxon>Geodermatophilaceae</taxon>
        <taxon>Klenkia</taxon>
    </lineage>
</organism>
<dbReference type="STRING" id="1052260.SAMN05660199_03452"/>
<proteinExistence type="predicted"/>
<dbReference type="InterPro" id="IPR029016">
    <property type="entry name" value="GAF-like_dom_sf"/>
</dbReference>
<dbReference type="Gene3D" id="3.30.450.40">
    <property type="match status" value="1"/>
</dbReference>
<reference evidence="2" key="1">
    <citation type="submission" date="2016-10" db="EMBL/GenBank/DDBJ databases">
        <authorList>
            <person name="Varghese N."/>
            <person name="Submissions S."/>
        </authorList>
    </citation>
    <scope>NUCLEOTIDE SEQUENCE [LARGE SCALE GENOMIC DNA]</scope>
    <source>
        <strain evidence="2">DSM 45843</strain>
    </source>
</reference>
<dbReference type="Proteomes" id="UP000199088">
    <property type="component" value="Unassembled WGS sequence"/>
</dbReference>
<keyword evidence="2" id="KW-1185">Reference proteome</keyword>
<dbReference type="SUPFAM" id="SSF55781">
    <property type="entry name" value="GAF domain-like"/>
    <property type="match status" value="1"/>
</dbReference>
<dbReference type="OrthoDB" id="7466251at2"/>
<accession>A0A1H0R3Q6</accession>
<evidence type="ECO:0000313" key="2">
    <source>
        <dbReference type="Proteomes" id="UP000199088"/>
    </source>
</evidence>
<name>A0A1H0R3Q6_9ACTN</name>
<dbReference type="RefSeq" id="WP_109504763.1">
    <property type="nucleotide sequence ID" value="NZ_FNIR01000011.1"/>
</dbReference>
<dbReference type="AlphaFoldDB" id="A0A1H0R3Q6"/>
<dbReference type="EMBL" id="FNIR01000011">
    <property type="protein sequence ID" value="SDP24117.1"/>
    <property type="molecule type" value="Genomic_DNA"/>
</dbReference>
<protein>
    <recommendedName>
        <fullName evidence="3">ANTAR domain-containing protein</fullName>
    </recommendedName>
</protein>
<evidence type="ECO:0000313" key="1">
    <source>
        <dbReference type="EMBL" id="SDP24117.1"/>
    </source>
</evidence>
<gene>
    <name evidence="1" type="ORF">SAMN05660199_03452</name>
</gene>